<keyword evidence="1" id="KW-0677">Repeat</keyword>
<evidence type="ECO:0000256" key="1">
    <source>
        <dbReference type="ARBA" id="ARBA00022737"/>
    </source>
</evidence>
<feature type="domain" description="Nephrocystin 3-like N-terminal" evidence="4">
    <location>
        <begin position="145"/>
        <end position="288"/>
    </location>
</feature>
<dbReference type="EMBL" id="CP163440">
    <property type="protein sequence ID" value="XDQ62318.1"/>
    <property type="molecule type" value="Genomic_DNA"/>
</dbReference>
<gene>
    <name evidence="5" type="ORF">AB5J50_16675</name>
</gene>
<evidence type="ECO:0000256" key="2">
    <source>
        <dbReference type="SAM" id="Coils"/>
    </source>
</evidence>
<accession>A0AB39S7V7</accession>
<feature type="coiled-coil region" evidence="2">
    <location>
        <begin position="7"/>
        <end position="34"/>
    </location>
</feature>
<keyword evidence="2" id="KW-0175">Coiled coil</keyword>
<evidence type="ECO:0000313" key="5">
    <source>
        <dbReference type="EMBL" id="XDQ62318.1"/>
    </source>
</evidence>
<evidence type="ECO:0000256" key="3">
    <source>
        <dbReference type="SAM" id="MobiDB-lite"/>
    </source>
</evidence>
<dbReference type="AlphaFoldDB" id="A0AB39S7V7"/>
<dbReference type="RefSeq" id="WP_369258835.1">
    <property type="nucleotide sequence ID" value="NZ_CP163440.1"/>
</dbReference>
<reference evidence="5" key="1">
    <citation type="submission" date="2024-07" db="EMBL/GenBank/DDBJ databases">
        <authorList>
            <person name="Yu S.T."/>
        </authorList>
    </citation>
    <scope>NUCLEOTIDE SEQUENCE</scope>
    <source>
        <strain evidence="5">R35</strain>
    </source>
</reference>
<feature type="region of interest" description="Disordered" evidence="3">
    <location>
        <begin position="585"/>
        <end position="605"/>
    </location>
</feature>
<sequence length="1246" mass="133834">MGESSKARELYDALRALEAKAKAARRQAGQEHSRRAVARAVGGRDSKVDRRLAEWLNPDWNRAKTPDLSSSEQLIAVVQQWSTWANVLCDTRWWRTLLDDAQPLRSSLAPAKPSPRGDESHAAWIEQYILPVQLLDRDAELRELSAFCTAADSPDTSAYGWWQAPAWAGKSALLSDFVLRHRPDGVEIVSCFVTDRLGRNDRQGFLQTVMRQLAAVAQRDAVTVGSSPEDFPDLCRAAAEACQGRGQRLVLIVDGLDEDQGPATDGLSIAALLPKVLPGGMRVLVTGRPSPPVPDDVPPDHPLRTRGIVRTLDPWSHAPGISAFARHELHRLLDDEEVGVPLLGLLVAARGSLTAADLADLVGVRPYRVDRLLRGITGRSFIPGSHGQVLVSDSPTVSHAHALGHEELRREALAALGDVTGFERQLHEWADGFRARDWPSDTPSYLLYDYPRMLHSVGDIQRLTEIALDPHHQRALLERASLDTAFSHIELTAQTVRGHRPDDLVALTVLAASSAMLAERARALPADVPVAFARLGHARRAMDLALVAPFPAEKAVRLAKLAHVLVGIDDRHAVEAASEAARWAERARRESAPPSGDEQEAEEATGEAAVALMAVGELRQGRELLGKLGASAAAGDEAGATVGARAALAAQSHDPALAQELLEQAERYAEELADGSPADPSAPVSAWAAVAAAAEGEQADRMYERISQYTQAFPARLTACAVDASAASALATARPQQANTLADRAAQRLEAALGDPDALSADDGPDLTMLLSPMLTAVVRALVDTGSVDRAHSLVACVPEERHIGLMGMDTLAGARATLADGLDDPGEEPSAQTLAQQAYRLAERNEPDEASRLLSQALEALGSPQDRGTRRNQPRETWLISLCAALSAIGRQRDGAQLARSLRNPVEQVQALAAAAATASPAGHREDARRLACEAADHTRTLEGADNFSFFDGAPGREVADAKGAAAQALAYVGERDRALALAEETGPADHDRRQRALVAVAAGLRSYDPATAVDLIDRQRERLLTADSSPRGWSGRMAELGELFAAIADADANCAGRLHQAAEHVALKLKESETWLDTEDLLTVLLLHAREERDIARNTLTSWEEKSTGNAPWGLPTGAIAIAHAALDNLDAARHRASRHNVPYDRAEAFAAVAGYLTRTPSGIRAVSASTSTAFTDTFRTLAIAQIPPDITETAQEARQFTASALAGDGWYHALPVLARIAPAAVERVRDIVFAHRRLPQQRD</sequence>
<evidence type="ECO:0000259" key="4">
    <source>
        <dbReference type="Pfam" id="PF24883"/>
    </source>
</evidence>
<dbReference type="Pfam" id="PF24883">
    <property type="entry name" value="NPHP3_N"/>
    <property type="match status" value="1"/>
</dbReference>
<proteinExistence type="predicted"/>
<name>A0AB39S7V7_9ACTN</name>
<dbReference type="InterPro" id="IPR056884">
    <property type="entry name" value="NPHP3-like_N"/>
</dbReference>
<protein>
    <recommendedName>
        <fullName evidence="4">Nephrocystin 3-like N-terminal domain-containing protein</fullName>
    </recommendedName>
</protein>
<organism evidence="5">
    <name type="scientific">Streptomyces sp. R35</name>
    <dbReference type="NCBI Taxonomy" id="3238630"/>
    <lineage>
        <taxon>Bacteria</taxon>
        <taxon>Bacillati</taxon>
        <taxon>Actinomycetota</taxon>
        <taxon>Actinomycetes</taxon>
        <taxon>Kitasatosporales</taxon>
        <taxon>Streptomycetaceae</taxon>
        <taxon>Streptomyces</taxon>
    </lineage>
</organism>